<evidence type="ECO:0000313" key="2">
    <source>
        <dbReference type="EMBL" id="KAF9064172.1"/>
    </source>
</evidence>
<dbReference type="Proteomes" id="UP000772434">
    <property type="component" value="Unassembled WGS sequence"/>
</dbReference>
<organism evidence="2 3">
    <name type="scientific">Rhodocollybia butyracea</name>
    <dbReference type="NCBI Taxonomy" id="206335"/>
    <lineage>
        <taxon>Eukaryota</taxon>
        <taxon>Fungi</taxon>
        <taxon>Dikarya</taxon>
        <taxon>Basidiomycota</taxon>
        <taxon>Agaricomycotina</taxon>
        <taxon>Agaricomycetes</taxon>
        <taxon>Agaricomycetidae</taxon>
        <taxon>Agaricales</taxon>
        <taxon>Marasmiineae</taxon>
        <taxon>Omphalotaceae</taxon>
        <taxon>Rhodocollybia</taxon>
    </lineage>
</organism>
<sequence>MTPDMYRFSAWSFNLWMANQLVNVCRNWYRVGISFLYSDIAIYWIGQLFALEETLRHRPDLANKVLTIRFALYMPRKYVNGLEHSAASLASLCPRLASVFVQPTFSANPLLSSQLIPAFSKSHLTHLSICCDDELSVCRATSCLHPFADRLISLIMYPRTAPSSAAVTITEVSQPLQFPHLKSFGCHLNHMELALIIQNWSFPKLDTLAFLNMGESFVWHRQQNFVQNLKFILVHGRNVRTLLLQRCPTKGLEYPSHLGDLLTALPDLRHLIIPSVQDFTLPQLRYLDLIQLPSEAQSHLEVPEIEDQIKRFPNLTSCRFVSESLLTLPWIYQHLHPSSAGSYRFRFPGIDIRGEGSTLRGSSSSERSVLVNIFNADLSQERSESSDSSSDSEADCQMSDESDECLEDEGWSAREASEIGLSVWRDEVYARAYVEEHVDNVEDAN</sequence>
<feature type="compositionally biased region" description="Acidic residues" evidence="1">
    <location>
        <begin position="390"/>
        <end position="410"/>
    </location>
</feature>
<dbReference type="AlphaFoldDB" id="A0A9P5U331"/>
<accession>A0A9P5U331</accession>
<evidence type="ECO:0000313" key="3">
    <source>
        <dbReference type="Proteomes" id="UP000772434"/>
    </source>
</evidence>
<gene>
    <name evidence="2" type="ORF">BDP27DRAFT_179855</name>
</gene>
<protein>
    <submittedName>
        <fullName evidence="2">Uncharacterized protein</fullName>
    </submittedName>
</protein>
<comment type="caution">
    <text evidence="2">The sequence shown here is derived from an EMBL/GenBank/DDBJ whole genome shotgun (WGS) entry which is preliminary data.</text>
</comment>
<dbReference type="EMBL" id="JADNRY010000129">
    <property type="protein sequence ID" value="KAF9064172.1"/>
    <property type="molecule type" value="Genomic_DNA"/>
</dbReference>
<feature type="region of interest" description="Disordered" evidence="1">
    <location>
        <begin position="380"/>
        <end position="411"/>
    </location>
</feature>
<evidence type="ECO:0000256" key="1">
    <source>
        <dbReference type="SAM" id="MobiDB-lite"/>
    </source>
</evidence>
<dbReference type="OrthoDB" id="3258555at2759"/>
<name>A0A9P5U331_9AGAR</name>
<reference evidence="2" key="1">
    <citation type="submission" date="2020-11" db="EMBL/GenBank/DDBJ databases">
        <authorList>
            <consortium name="DOE Joint Genome Institute"/>
            <person name="Ahrendt S."/>
            <person name="Riley R."/>
            <person name="Andreopoulos W."/>
            <person name="Labutti K."/>
            <person name="Pangilinan J."/>
            <person name="Ruiz-Duenas F.J."/>
            <person name="Barrasa J.M."/>
            <person name="Sanchez-Garcia M."/>
            <person name="Camarero S."/>
            <person name="Miyauchi S."/>
            <person name="Serrano A."/>
            <person name="Linde D."/>
            <person name="Babiker R."/>
            <person name="Drula E."/>
            <person name="Ayuso-Fernandez I."/>
            <person name="Pacheco R."/>
            <person name="Padilla G."/>
            <person name="Ferreira P."/>
            <person name="Barriuso J."/>
            <person name="Kellner H."/>
            <person name="Castanera R."/>
            <person name="Alfaro M."/>
            <person name="Ramirez L."/>
            <person name="Pisabarro A.G."/>
            <person name="Kuo A."/>
            <person name="Tritt A."/>
            <person name="Lipzen A."/>
            <person name="He G."/>
            <person name="Yan M."/>
            <person name="Ng V."/>
            <person name="Cullen D."/>
            <person name="Martin F."/>
            <person name="Rosso M.-N."/>
            <person name="Henrissat B."/>
            <person name="Hibbett D."/>
            <person name="Martinez A.T."/>
            <person name="Grigoriev I.V."/>
        </authorList>
    </citation>
    <scope>NUCLEOTIDE SEQUENCE</scope>
    <source>
        <strain evidence="2">AH 40177</strain>
    </source>
</reference>
<proteinExistence type="predicted"/>
<keyword evidence="3" id="KW-1185">Reference proteome</keyword>